<proteinExistence type="predicted"/>
<evidence type="ECO:0000313" key="4">
    <source>
        <dbReference type="Proteomes" id="UP000507470"/>
    </source>
</evidence>
<keyword evidence="1" id="KW-0479">Metal-binding</keyword>
<evidence type="ECO:0000313" key="3">
    <source>
        <dbReference type="EMBL" id="CAC5413621.1"/>
    </source>
</evidence>
<name>A0A6J8E3M2_MYTCO</name>
<gene>
    <name evidence="3" type="ORF">MCOR_46493</name>
</gene>
<dbReference type="PANTHER" id="PTHR25462:SF291">
    <property type="entry name" value="E3 UBIQUITIN-PROTEIN LIGASE TRIM45"/>
    <property type="match status" value="1"/>
</dbReference>
<keyword evidence="1" id="KW-0862">Zinc</keyword>
<feature type="domain" description="B box-type" evidence="2">
    <location>
        <begin position="100"/>
        <end position="136"/>
    </location>
</feature>
<keyword evidence="4" id="KW-1185">Reference proteome</keyword>
<dbReference type="AlphaFoldDB" id="A0A6J8E3M2"/>
<evidence type="ECO:0000256" key="1">
    <source>
        <dbReference type="PROSITE-ProRule" id="PRU00024"/>
    </source>
</evidence>
<dbReference type="Gene3D" id="2.120.10.30">
    <property type="entry name" value="TolB, C-terminal domain"/>
    <property type="match status" value="1"/>
</dbReference>
<dbReference type="SMART" id="SM00336">
    <property type="entry name" value="BBOX"/>
    <property type="match status" value="2"/>
</dbReference>
<dbReference type="PROSITE" id="PS50119">
    <property type="entry name" value="ZF_BBOX"/>
    <property type="match status" value="2"/>
</dbReference>
<dbReference type="PANTHER" id="PTHR25462">
    <property type="entry name" value="BONUS, ISOFORM C-RELATED"/>
    <property type="match status" value="1"/>
</dbReference>
<accession>A0A6J8E3M2</accession>
<dbReference type="Pfam" id="PF00643">
    <property type="entry name" value="zf-B_box"/>
    <property type="match status" value="2"/>
</dbReference>
<dbReference type="GO" id="GO:0008270">
    <property type="term" value="F:zinc ion binding"/>
    <property type="evidence" value="ECO:0007669"/>
    <property type="project" value="UniProtKB-KW"/>
</dbReference>
<dbReference type="InterPro" id="IPR000315">
    <property type="entry name" value="Znf_B-box"/>
</dbReference>
<keyword evidence="1" id="KW-0863">Zinc-finger</keyword>
<dbReference type="SUPFAM" id="SSF57845">
    <property type="entry name" value="B-box zinc-binding domain"/>
    <property type="match status" value="1"/>
</dbReference>
<dbReference type="InterPro" id="IPR047153">
    <property type="entry name" value="TRIM45/56/19-like"/>
</dbReference>
<dbReference type="Gene3D" id="3.30.160.60">
    <property type="entry name" value="Classic Zinc Finger"/>
    <property type="match status" value="1"/>
</dbReference>
<dbReference type="Proteomes" id="UP000507470">
    <property type="component" value="Unassembled WGS sequence"/>
</dbReference>
<sequence length="479" mass="54907">MSNTESNMLICCPNINGKCTQFSLTLKRCNYQVAVMCQMCKKSQKLKWRCMDCDLTICEICKEIHSNIPSISGHTIVNLTDIPVSRMEQRVEAEIMKNQCTRHNKKTYKFFCRTCNVLICSECITEVHSKHNHAYISQLLNEQILNEADTSKDYTKVYKDIDRQDSALIDSYCLLMTEFELVHTVRTNLPTINYMALPNDDEAYICSLDRKSIVNLKLNTTGYFTRKRKLSDSKEVDEIVGFHIQPYDITINIKGDLLFISDYCLKLVTKNAQGQTEITNIKDFNPLKPKCVHYEKERDIILLGLSEGDSDFELKESSLRQVVAVNQRRTLCKRFEYTTENKRLFTLPVRITTIKDGGICVIDRVSQTTGRVMSLNWEGNLMWTYEVPPPSLCPGQFYPTDLTITNTEKIIVVDSNNRAFHILNTKGALILHQSSIHLGIERPFCLDTDNSGYLWVGCLRGTTSRETGANLYKIKIKGL</sequence>
<dbReference type="GO" id="GO:0061630">
    <property type="term" value="F:ubiquitin protein ligase activity"/>
    <property type="evidence" value="ECO:0007669"/>
    <property type="project" value="TreeGrafter"/>
</dbReference>
<evidence type="ECO:0000259" key="2">
    <source>
        <dbReference type="PROSITE" id="PS50119"/>
    </source>
</evidence>
<dbReference type="InterPro" id="IPR011042">
    <property type="entry name" value="6-blade_b-propeller_TolB-like"/>
</dbReference>
<feature type="domain" description="B box-type" evidence="2">
    <location>
        <begin position="32"/>
        <end position="79"/>
    </location>
</feature>
<dbReference type="OrthoDB" id="6057383at2759"/>
<reference evidence="3 4" key="1">
    <citation type="submission" date="2020-06" db="EMBL/GenBank/DDBJ databases">
        <authorList>
            <person name="Li R."/>
            <person name="Bekaert M."/>
        </authorList>
    </citation>
    <scope>NUCLEOTIDE SEQUENCE [LARGE SCALE GENOMIC DNA]</scope>
    <source>
        <strain evidence="4">wild</strain>
    </source>
</reference>
<organism evidence="3 4">
    <name type="scientific">Mytilus coruscus</name>
    <name type="common">Sea mussel</name>
    <dbReference type="NCBI Taxonomy" id="42192"/>
    <lineage>
        <taxon>Eukaryota</taxon>
        <taxon>Metazoa</taxon>
        <taxon>Spiralia</taxon>
        <taxon>Lophotrochozoa</taxon>
        <taxon>Mollusca</taxon>
        <taxon>Bivalvia</taxon>
        <taxon>Autobranchia</taxon>
        <taxon>Pteriomorphia</taxon>
        <taxon>Mytilida</taxon>
        <taxon>Mytiloidea</taxon>
        <taxon>Mytilidae</taxon>
        <taxon>Mytilinae</taxon>
        <taxon>Mytilus</taxon>
    </lineage>
</organism>
<protein>
    <submittedName>
        <fullName evidence="3">TRIM2_3</fullName>
    </submittedName>
</protein>
<dbReference type="SUPFAM" id="SSF101898">
    <property type="entry name" value="NHL repeat"/>
    <property type="match status" value="1"/>
</dbReference>
<dbReference type="EMBL" id="CACVKT020008164">
    <property type="protein sequence ID" value="CAC5413621.1"/>
    <property type="molecule type" value="Genomic_DNA"/>
</dbReference>